<evidence type="ECO:0000256" key="6">
    <source>
        <dbReference type="ARBA" id="ARBA00023242"/>
    </source>
</evidence>
<dbReference type="GO" id="GO:0140664">
    <property type="term" value="F:ATP-dependent DNA damage sensor activity"/>
    <property type="evidence" value="ECO:0007669"/>
    <property type="project" value="InterPro"/>
</dbReference>
<feature type="domain" description="RecA family profile 1" evidence="7">
    <location>
        <begin position="84"/>
        <end position="268"/>
    </location>
</feature>
<evidence type="ECO:0000256" key="2">
    <source>
        <dbReference type="ARBA" id="ARBA00022741"/>
    </source>
</evidence>
<keyword evidence="9" id="KW-1185">Reference proteome</keyword>
<dbReference type="SUPFAM" id="SSF52540">
    <property type="entry name" value="P-loop containing nucleoside triphosphate hydrolases"/>
    <property type="match status" value="1"/>
</dbReference>
<keyword evidence="6" id="KW-0539">Nucleus</keyword>
<evidence type="ECO:0000256" key="3">
    <source>
        <dbReference type="ARBA" id="ARBA00022763"/>
    </source>
</evidence>
<dbReference type="PIRSF" id="PIRSF005856">
    <property type="entry name" value="Rad51"/>
    <property type="match status" value="1"/>
</dbReference>
<evidence type="ECO:0000256" key="5">
    <source>
        <dbReference type="ARBA" id="ARBA00023204"/>
    </source>
</evidence>
<gene>
    <name evidence="8" type="ORF">FWK35_00021363</name>
</gene>
<dbReference type="Proteomes" id="UP000478052">
    <property type="component" value="Unassembled WGS sequence"/>
</dbReference>
<dbReference type="GO" id="GO:0045003">
    <property type="term" value="P:double-strand break repair via synthesis-dependent strand annealing"/>
    <property type="evidence" value="ECO:0007669"/>
    <property type="project" value="TreeGrafter"/>
</dbReference>
<keyword evidence="5" id="KW-0234">DNA repair</keyword>
<protein>
    <submittedName>
        <fullName evidence="8">DNA repair protein XRCC3-like</fullName>
    </submittedName>
</protein>
<dbReference type="InterPro" id="IPR020588">
    <property type="entry name" value="RecA_ATP-bd"/>
</dbReference>
<comment type="subcellular location">
    <subcellularLocation>
        <location evidence="1">Nucleus</location>
    </subcellularLocation>
</comment>
<dbReference type="GO" id="GO:0005657">
    <property type="term" value="C:replication fork"/>
    <property type="evidence" value="ECO:0007669"/>
    <property type="project" value="TreeGrafter"/>
</dbReference>
<dbReference type="PANTHER" id="PTHR46487:SF1">
    <property type="entry name" value="DNA REPAIR PROTEIN XRCC3"/>
    <property type="match status" value="1"/>
</dbReference>
<accession>A0A6G0YDV1</accession>
<dbReference type="AlphaFoldDB" id="A0A6G0YDV1"/>
<evidence type="ECO:0000256" key="1">
    <source>
        <dbReference type="ARBA" id="ARBA00004123"/>
    </source>
</evidence>
<evidence type="ECO:0000259" key="7">
    <source>
        <dbReference type="PROSITE" id="PS50162"/>
    </source>
</evidence>
<name>A0A6G0YDV1_APHCR</name>
<dbReference type="GO" id="GO:0000722">
    <property type="term" value="P:telomere maintenance via recombination"/>
    <property type="evidence" value="ECO:0007669"/>
    <property type="project" value="TreeGrafter"/>
</dbReference>
<proteinExistence type="predicted"/>
<evidence type="ECO:0000256" key="4">
    <source>
        <dbReference type="ARBA" id="ARBA00022840"/>
    </source>
</evidence>
<dbReference type="OrthoDB" id="1861185at2759"/>
<evidence type="ECO:0000313" key="8">
    <source>
        <dbReference type="EMBL" id="KAF0754071.1"/>
    </source>
</evidence>
<dbReference type="GO" id="GO:0005524">
    <property type="term" value="F:ATP binding"/>
    <property type="evidence" value="ECO:0007669"/>
    <property type="project" value="UniProtKB-KW"/>
</dbReference>
<dbReference type="GO" id="GO:0000400">
    <property type="term" value="F:four-way junction DNA binding"/>
    <property type="evidence" value="ECO:0007669"/>
    <property type="project" value="TreeGrafter"/>
</dbReference>
<dbReference type="InterPro" id="IPR047348">
    <property type="entry name" value="XRCC3-like_C"/>
</dbReference>
<dbReference type="Pfam" id="PF08423">
    <property type="entry name" value="Rad51"/>
    <property type="match status" value="1"/>
</dbReference>
<keyword evidence="3" id="KW-0227">DNA damage</keyword>
<dbReference type="GO" id="GO:0033065">
    <property type="term" value="C:Rad51C-XRCC3 complex"/>
    <property type="evidence" value="ECO:0007669"/>
    <property type="project" value="TreeGrafter"/>
</dbReference>
<keyword evidence="4" id="KW-0067">ATP-binding</keyword>
<sequence>MYTATTAGEMNTSSVDDDLDLNVFDPYTQAALIKGGFLLSTNILKYTEAEFRKKVNLTVEATRRVFIAAANISASNVKCHQEPNNQVLTTGCKQIDKLLGGGLFKCGITEISGESGCGKTQFCLQIALTVQLPLPLKGAKSGAAYICTEDRFPSSRIQQMISNIRYKYKCDNKIDMNELYQIDYGDNILISHIATVEDLKKCIHEMLPKALLHRPIKLIIIDSITAVFRGEYTLSELPRRSRDLRDVAFFLHKLSVEHGLWIICVNQVTSSMSDNGGKKLVPSLGLSWANLVTTRLMMSKTQSSRYIEVMFSPHTASTRVPFKVTEQGIESN</sequence>
<dbReference type="CDD" id="cd19491">
    <property type="entry name" value="XRCC3"/>
    <property type="match status" value="1"/>
</dbReference>
<dbReference type="InterPro" id="IPR027417">
    <property type="entry name" value="P-loop_NTPase"/>
</dbReference>
<organism evidence="8 9">
    <name type="scientific">Aphis craccivora</name>
    <name type="common">Cowpea aphid</name>
    <dbReference type="NCBI Taxonomy" id="307492"/>
    <lineage>
        <taxon>Eukaryota</taxon>
        <taxon>Metazoa</taxon>
        <taxon>Ecdysozoa</taxon>
        <taxon>Arthropoda</taxon>
        <taxon>Hexapoda</taxon>
        <taxon>Insecta</taxon>
        <taxon>Pterygota</taxon>
        <taxon>Neoptera</taxon>
        <taxon>Paraneoptera</taxon>
        <taxon>Hemiptera</taxon>
        <taxon>Sternorrhyncha</taxon>
        <taxon>Aphidomorpha</taxon>
        <taxon>Aphidoidea</taxon>
        <taxon>Aphididae</taxon>
        <taxon>Aphidini</taxon>
        <taxon>Aphis</taxon>
        <taxon>Aphis</taxon>
    </lineage>
</organism>
<dbReference type="EMBL" id="VUJU01004530">
    <property type="protein sequence ID" value="KAF0754071.1"/>
    <property type="molecule type" value="Genomic_DNA"/>
</dbReference>
<dbReference type="PROSITE" id="PS50162">
    <property type="entry name" value="RECA_2"/>
    <property type="match status" value="1"/>
</dbReference>
<dbReference type="PANTHER" id="PTHR46487">
    <property type="entry name" value="DNA REPAIR PROTEIN XRCC3"/>
    <property type="match status" value="1"/>
</dbReference>
<dbReference type="InterPro" id="IPR013632">
    <property type="entry name" value="Rad51_C"/>
</dbReference>
<reference evidence="8 9" key="1">
    <citation type="submission" date="2019-08" db="EMBL/GenBank/DDBJ databases">
        <title>Whole genome of Aphis craccivora.</title>
        <authorList>
            <person name="Voronova N.V."/>
            <person name="Shulinski R.S."/>
            <person name="Bandarenka Y.V."/>
            <person name="Zhorov D.G."/>
            <person name="Warner D."/>
        </authorList>
    </citation>
    <scope>NUCLEOTIDE SEQUENCE [LARGE SCALE GENOMIC DNA]</scope>
    <source>
        <strain evidence="8">180601</strain>
        <tissue evidence="8">Whole Body</tissue>
    </source>
</reference>
<dbReference type="Gene3D" id="3.40.50.300">
    <property type="entry name" value="P-loop containing nucleotide triphosphate hydrolases"/>
    <property type="match status" value="1"/>
</dbReference>
<dbReference type="GO" id="GO:0071140">
    <property type="term" value="P:resolution of mitotic recombination intermediates"/>
    <property type="evidence" value="ECO:0007669"/>
    <property type="project" value="TreeGrafter"/>
</dbReference>
<dbReference type="GO" id="GO:0090656">
    <property type="term" value="P:t-circle formation"/>
    <property type="evidence" value="ECO:0007669"/>
    <property type="project" value="TreeGrafter"/>
</dbReference>
<comment type="caution">
    <text evidence="8">The sequence shown here is derived from an EMBL/GenBank/DDBJ whole genome shotgun (WGS) entry which is preliminary data.</text>
</comment>
<evidence type="ECO:0000313" key="9">
    <source>
        <dbReference type="Proteomes" id="UP000478052"/>
    </source>
</evidence>
<keyword evidence="2" id="KW-0547">Nucleotide-binding</keyword>
<dbReference type="InterPro" id="IPR016467">
    <property type="entry name" value="DNA_recomb/repair_RecA-like"/>
</dbReference>